<feature type="transmembrane region" description="Helical" evidence="1">
    <location>
        <begin position="7"/>
        <end position="30"/>
    </location>
</feature>
<dbReference type="Proteomes" id="UP000015453">
    <property type="component" value="Unassembled WGS sequence"/>
</dbReference>
<evidence type="ECO:0000256" key="1">
    <source>
        <dbReference type="SAM" id="Phobius"/>
    </source>
</evidence>
<name>S8D4Y6_9LAMI</name>
<feature type="non-terminal residue" evidence="2">
    <location>
        <position position="62"/>
    </location>
</feature>
<evidence type="ECO:0000313" key="2">
    <source>
        <dbReference type="EMBL" id="EPS72426.1"/>
    </source>
</evidence>
<proteinExistence type="predicted"/>
<organism evidence="2 3">
    <name type="scientific">Genlisea aurea</name>
    <dbReference type="NCBI Taxonomy" id="192259"/>
    <lineage>
        <taxon>Eukaryota</taxon>
        <taxon>Viridiplantae</taxon>
        <taxon>Streptophyta</taxon>
        <taxon>Embryophyta</taxon>
        <taxon>Tracheophyta</taxon>
        <taxon>Spermatophyta</taxon>
        <taxon>Magnoliopsida</taxon>
        <taxon>eudicotyledons</taxon>
        <taxon>Gunneridae</taxon>
        <taxon>Pentapetalae</taxon>
        <taxon>asterids</taxon>
        <taxon>lamiids</taxon>
        <taxon>Lamiales</taxon>
        <taxon>Lentibulariaceae</taxon>
        <taxon>Genlisea</taxon>
    </lineage>
</organism>
<evidence type="ECO:0000313" key="3">
    <source>
        <dbReference type="Proteomes" id="UP000015453"/>
    </source>
</evidence>
<dbReference type="AlphaFoldDB" id="S8D4Y6"/>
<dbReference type="PANTHER" id="PTHR36753">
    <property type="entry name" value="TRANSMEMBRANE PROTEIN"/>
    <property type="match status" value="1"/>
</dbReference>
<dbReference type="PANTHER" id="PTHR36753:SF2">
    <property type="entry name" value="TRANSMEMBRANE PROTEIN"/>
    <property type="match status" value="1"/>
</dbReference>
<keyword evidence="1" id="KW-1133">Transmembrane helix</keyword>
<protein>
    <submittedName>
        <fullName evidence="2">Uncharacterized protein</fullName>
    </submittedName>
</protein>
<accession>S8D4Y6</accession>
<sequence length="62" mass="6763">MCCPSRICCLCLCVVLVVIAVGFLFGFNVFHFGFHKLKQSLHVCDSGYCGSRPMLRSGAPPP</sequence>
<keyword evidence="1" id="KW-0472">Membrane</keyword>
<keyword evidence="3" id="KW-1185">Reference proteome</keyword>
<keyword evidence="1" id="KW-0812">Transmembrane</keyword>
<dbReference type="EMBL" id="AUSU01000846">
    <property type="protein sequence ID" value="EPS72426.1"/>
    <property type="molecule type" value="Genomic_DNA"/>
</dbReference>
<reference evidence="2 3" key="1">
    <citation type="journal article" date="2013" name="BMC Genomics">
        <title>The miniature genome of a carnivorous plant Genlisea aurea contains a low number of genes and short non-coding sequences.</title>
        <authorList>
            <person name="Leushkin E.V."/>
            <person name="Sutormin R.A."/>
            <person name="Nabieva E.R."/>
            <person name="Penin A.A."/>
            <person name="Kondrashov A.S."/>
            <person name="Logacheva M.D."/>
        </authorList>
    </citation>
    <scope>NUCLEOTIDE SEQUENCE [LARGE SCALE GENOMIC DNA]</scope>
</reference>
<comment type="caution">
    <text evidence="2">The sequence shown here is derived from an EMBL/GenBank/DDBJ whole genome shotgun (WGS) entry which is preliminary data.</text>
</comment>
<gene>
    <name evidence="2" type="ORF">M569_02348</name>
</gene>